<feature type="compositionally biased region" description="Basic residues" evidence="6">
    <location>
        <begin position="1"/>
        <end position="10"/>
    </location>
</feature>
<organism evidence="8 9">
    <name type="scientific">Brachionus calyciflorus</name>
    <dbReference type="NCBI Taxonomy" id="104777"/>
    <lineage>
        <taxon>Eukaryota</taxon>
        <taxon>Metazoa</taxon>
        <taxon>Spiralia</taxon>
        <taxon>Gnathifera</taxon>
        <taxon>Rotifera</taxon>
        <taxon>Eurotatoria</taxon>
        <taxon>Monogononta</taxon>
        <taxon>Pseudotrocha</taxon>
        <taxon>Ploima</taxon>
        <taxon>Brachionidae</taxon>
        <taxon>Brachionus</taxon>
    </lineage>
</organism>
<dbReference type="AlphaFoldDB" id="A0A813MST1"/>
<keyword evidence="1" id="KW-0597">Phosphoprotein</keyword>
<name>A0A813MST1_9BILA</name>
<accession>A0A813MST1</accession>
<sequence>MPLGRHKKPFSSKQKKEQLQAKREKKRNKQFDTSSTDSENDLNEPQQTTSQTDTSTATLAKHVSTKLINQQPCRDLTEKELMRNRFNLIFVRESQDELKRKKKQASKTIQFRSESDLEIEIEEVYKPSSPLDMPIRPKWSYDMTKEQLESQEKKYFSEYLNQIFENFKDNELSYFEMNLETWRQLWRVVEISDIILLIVDIRFPALHFPPKFYEYCTQTLKKDVILILNKIDLVPASVVVAWKHYFLHKYPNLHVILFSSSKQIKHKKKRAKKEAKSADDLDQEYELEIKALAAEINTAKAHRQLYECVKKIVGNQVDLTNWSNMTEELVKKSTIAEPGINLEGLDITQEETGTMDDLYFSNVERKKFENGFVTIGCCGFPNVGKSSLLNSLNGRKVVSVSRTPGHTKHLQTIFLTKNVRLCDCPGLVFPSLVCKPLQILAGIYPIAQLQEPYSSIRYLAERVNAIDILKLKHPTETHAEKEAEWSPLDICEAWALKRGFFTAKASRPDTYRAANELLRMALDGVLCLSLKPKNYSKDKLKWEDSPETTELNKTIFESEALANAKRSQITEYKVEESESSESEDEMNPYVPVTLKNTNRMLDEFSSSESQNDGDVSSNAYENPYSALTHD</sequence>
<comment type="caution">
    <text evidence="8">The sequence shown here is derived from an EMBL/GenBank/DDBJ whole genome shotgun (WGS) entry which is preliminary data.</text>
</comment>
<dbReference type="GO" id="GO:0005525">
    <property type="term" value="F:GTP binding"/>
    <property type="evidence" value="ECO:0007669"/>
    <property type="project" value="UniProtKB-KW"/>
</dbReference>
<dbReference type="PROSITE" id="PS51721">
    <property type="entry name" value="G_CP"/>
    <property type="match status" value="1"/>
</dbReference>
<protein>
    <recommendedName>
        <fullName evidence="5">Guanine nucleotide-binding protein-like 1</fullName>
    </recommendedName>
</protein>
<dbReference type="SUPFAM" id="SSF52540">
    <property type="entry name" value="P-loop containing nucleoside triphosphate hydrolases"/>
    <property type="match status" value="1"/>
</dbReference>
<dbReference type="InterPro" id="IPR027417">
    <property type="entry name" value="P-loop_NTPase"/>
</dbReference>
<feature type="compositionally biased region" description="Low complexity" evidence="6">
    <location>
        <begin position="46"/>
        <end position="57"/>
    </location>
</feature>
<dbReference type="EMBL" id="CAJNOC010000210">
    <property type="protein sequence ID" value="CAF0727626.1"/>
    <property type="molecule type" value="Genomic_DNA"/>
</dbReference>
<evidence type="ECO:0000256" key="2">
    <source>
        <dbReference type="ARBA" id="ARBA00022741"/>
    </source>
</evidence>
<feature type="compositionally biased region" description="Polar residues" evidence="6">
    <location>
        <begin position="594"/>
        <end position="620"/>
    </location>
</feature>
<evidence type="ECO:0000256" key="4">
    <source>
        <dbReference type="ARBA" id="ARBA00037770"/>
    </source>
</evidence>
<evidence type="ECO:0000256" key="5">
    <source>
        <dbReference type="ARBA" id="ARBA00039902"/>
    </source>
</evidence>
<comment type="function">
    <text evidence="4">Possible regulatory or functional link with the histocompatibility cluster.</text>
</comment>
<feature type="domain" description="CP-type G" evidence="7">
    <location>
        <begin position="182"/>
        <end position="430"/>
    </location>
</feature>
<dbReference type="Pfam" id="PF01926">
    <property type="entry name" value="MMR_HSR1"/>
    <property type="match status" value="1"/>
</dbReference>
<feature type="region of interest" description="Disordered" evidence="6">
    <location>
        <begin position="568"/>
        <end position="630"/>
    </location>
</feature>
<dbReference type="GO" id="GO:0003924">
    <property type="term" value="F:GTPase activity"/>
    <property type="evidence" value="ECO:0007669"/>
    <property type="project" value="InterPro"/>
</dbReference>
<dbReference type="PANTHER" id="PTHR45709:SF3">
    <property type="entry name" value="GUANINE NUCLEOTIDE-BINDING PROTEIN-LIKE 1"/>
    <property type="match status" value="1"/>
</dbReference>
<dbReference type="OrthoDB" id="391988at2759"/>
<evidence type="ECO:0000313" key="9">
    <source>
        <dbReference type="Proteomes" id="UP000663879"/>
    </source>
</evidence>
<dbReference type="CDD" id="cd01857">
    <property type="entry name" value="HSR1_MMR1"/>
    <property type="match status" value="1"/>
</dbReference>
<evidence type="ECO:0000256" key="6">
    <source>
        <dbReference type="SAM" id="MobiDB-lite"/>
    </source>
</evidence>
<dbReference type="InterPro" id="IPR030378">
    <property type="entry name" value="G_CP_dom"/>
</dbReference>
<evidence type="ECO:0000313" key="8">
    <source>
        <dbReference type="EMBL" id="CAF0727626.1"/>
    </source>
</evidence>
<reference evidence="8" key="1">
    <citation type="submission" date="2021-02" db="EMBL/GenBank/DDBJ databases">
        <authorList>
            <person name="Nowell W R."/>
        </authorList>
    </citation>
    <scope>NUCLEOTIDE SEQUENCE</scope>
    <source>
        <strain evidence="8">Ploen Becks lab</strain>
    </source>
</reference>
<dbReference type="Proteomes" id="UP000663879">
    <property type="component" value="Unassembled WGS sequence"/>
</dbReference>
<feature type="compositionally biased region" description="Acidic residues" evidence="6">
    <location>
        <begin position="577"/>
        <end position="586"/>
    </location>
</feature>
<dbReference type="Gene3D" id="3.40.50.300">
    <property type="entry name" value="P-loop containing nucleotide triphosphate hydrolases"/>
    <property type="match status" value="1"/>
</dbReference>
<keyword evidence="3" id="KW-0342">GTP-binding</keyword>
<dbReference type="PANTHER" id="PTHR45709">
    <property type="entry name" value="LARGE SUBUNIT GTPASE 1 HOMOLOG-RELATED"/>
    <property type="match status" value="1"/>
</dbReference>
<dbReference type="InterPro" id="IPR043358">
    <property type="entry name" value="GNL1-like"/>
</dbReference>
<evidence type="ECO:0000256" key="3">
    <source>
        <dbReference type="ARBA" id="ARBA00023134"/>
    </source>
</evidence>
<evidence type="ECO:0000256" key="1">
    <source>
        <dbReference type="ARBA" id="ARBA00022553"/>
    </source>
</evidence>
<keyword evidence="2" id="KW-0547">Nucleotide-binding</keyword>
<keyword evidence="9" id="KW-1185">Reference proteome</keyword>
<evidence type="ECO:0000259" key="7">
    <source>
        <dbReference type="PROSITE" id="PS51721"/>
    </source>
</evidence>
<dbReference type="InterPro" id="IPR006073">
    <property type="entry name" value="GTP-bd"/>
</dbReference>
<proteinExistence type="predicted"/>
<gene>
    <name evidence="8" type="ORF">OXX778_LOCUS2624</name>
</gene>
<feature type="region of interest" description="Disordered" evidence="6">
    <location>
        <begin position="1"/>
        <end position="57"/>
    </location>
</feature>